<proteinExistence type="predicted"/>
<evidence type="ECO:0000313" key="1">
    <source>
        <dbReference type="EMBL" id="MFD1629015.1"/>
    </source>
</evidence>
<name>A0ABW4I9W5_9SPHI</name>
<dbReference type="SUPFAM" id="SSF53756">
    <property type="entry name" value="UDP-Glycosyltransferase/glycogen phosphorylase"/>
    <property type="match status" value="1"/>
</dbReference>
<organism evidence="1 2">
    <name type="scientific">Pseudopedobacter beijingensis</name>
    <dbReference type="NCBI Taxonomy" id="1207056"/>
    <lineage>
        <taxon>Bacteria</taxon>
        <taxon>Pseudomonadati</taxon>
        <taxon>Bacteroidota</taxon>
        <taxon>Sphingobacteriia</taxon>
        <taxon>Sphingobacteriales</taxon>
        <taxon>Sphingobacteriaceae</taxon>
        <taxon>Pseudopedobacter</taxon>
    </lineage>
</organism>
<dbReference type="EMBL" id="JBHUDG010000003">
    <property type="protein sequence ID" value="MFD1629015.1"/>
    <property type="molecule type" value="Genomic_DNA"/>
</dbReference>
<keyword evidence="2" id="KW-1185">Reference proteome</keyword>
<comment type="caution">
    <text evidence="1">The sequence shown here is derived from an EMBL/GenBank/DDBJ whole genome shotgun (WGS) entry which is preliminary data.</text>
</comment>
<reference evidence="2" key="1">
    <citation type="journal article" date="2019" name="Int. J. Syst. Evol. Microbiol.">
        <title>The Global Catalogue of Microorganisms (GCM) 10K type strain sequencing project: providing services to taxonomists for standard genome sequencing and annotation.</title>
        <authorList>
            <consortium name="The Broad Institute Genomics Platform"/>
            <consortium name="The Broad Institute Genome Sequencing Center for Infectious Disease"/>
            <person name="Wu L."/>
            <person name="Ma J."/>
        </authorList>
    </citation>
    <scope>NUCLEOTIDE SEQUENCE [LARGE SCALE GENOMIC DNA]</scope>
    <source>
        <strain evidence="2">CCUG 53762</strain>
    </source>
</reference>
<dbReference type="Proteomes" id="UP001597118">
    <property type="component" value="Unassembled WGS sequence"/>
</dbReference>
<protein>
    <submittedName>
        <fullName evidence="1">Glycosyltransferase</fullName>
    </submittedName>
</protein>
<dbReference type="RefSeq" id="WP_379661396.1">
    <property type="nucleotide sequence ID" value="NZ_JBHUDG010000003.1"/>
</dbReference>
<gene>
    <name evidence="1" type="ORF">ACFSAH_03955</name>
</gene>
<evidence type="ECO:0000313" key="2">
    <source>
        <dbReference type="Proteomes" id="UP001597118"/>
    </source>
</evidence>
<dbReference type="Pfam" id="PF13692">
    <property type="entry name" value="Glyco_trans_1_4"/>
    <property type="match status" value="1"/>
</dbReference>
<dbReference type="Gene3D" id="3.40.50.2000">
    <property type="entry name" value="Glycogen Phosphorylase B"/>
    <property type="match status" value="1"/>
</dbReference>
<sequence length="313" mass="36131">MAETLKNQGFCVHVYDYLDTKIDQAINFDLFIGHNKTFNEISLKLNKQCKKILLTTGSSPFYDNEMLASRQNYVQTLMGTKEKFYTPMEDIAYVPKNIEVADAFFMIGNKYISDTWNIPDHKHITHFSNVNNINFRIKQHRTNNFIYLSSVGQLRRGLDLILTVFSKRPERIYICGDYKGPLFDEFQDKIKNSPNIRLMGYVDQTSDGFQKMVDDADFAILPSCSEGQSGSVLTLMSHGLVPVITEAAGFTDFKKYSVAITDYTIQEVESAVERCVKMKEQELFEKRKYLLSLQTEHTQEKFIERFTEAINTV</sequence>
<accession>A0ABW4I9W5</accession>